<evidence type="ECO:0000313" key="5">
    <source>
        <dbReference type="Proteomes" id="UP000753802"/>
    </source>
</evidence>
<dbReference type="NCBIfam" id="TIGR01730">
    <property type="entry name" value="RND_mfp"/>
    <property type="match status" value="1"/>
</dbReference>
<evidence type="ECO:0000256" key="2">
    <source>
        <dbReference type="ARBA" id="ARBA00022448"/>
    </source>
</evidence>
<dbReference type="EMBL" id="JAACJS010000015">
    <property type="protein sequence ID" value="NCI52024.1"/>
    <property type="molecule type" value="Genomic_DNA"/>
</dbReference>
<dbReference type="PANTHER" id="PTHR30097">
    <property type="entry name" value="CATION EFFLUX SYSTEM PROTEIN CUSB"/>
    <property type="match status" value="1"/>
</dbReference>
<dbReference type="Gene3D" id="2.40.50.100">
    <property type="match status" value="1"/>
</dbReference>
<dbReference type="Gene3D" id="2.40.420.20">
    <property type="match status" value="1"/>
</dbReference>
<dbReference type="RefSeq" id="WP_161820283.1">
    <property type="nucleotide sequence ID" value="NZ_JAACJS010000015.1"/>
</dbReference>
<evidence type="ECO:0000313" key="4">
    <source>
        <dbReference type="EMBL" id="NCI52024.1"/>
    </source>
</evidence>
<reference evidence="4 5" key="1">
    <citation type="submission" date="2020-01" db="EMBL/GenBank/DDBJ databases">
        <title>Genome analysis.</title>
        <authorList>
            <person name="Wu S."/>
            <person name="Wang G."/>
        </authorList>
    </citation>
    <scope>NUCLEOTIDE SEQUENCE [LARGE SCALE GENOMIC DNA]</scope>
    <source>
        <strain evidence="4 5">SYL130</strain>
    </source>
</reference>
<dbReference type="Proteomes" id="UP000753802">
    <property type="component" value="Unassembled WGS sequence"/>
</dbReference>
<evidence type="ECO:0000259" key="3">
    <source>
        <dbReference type="Pfam" id="PF25973"/>
    </source>
</evidence>
<gene>
    <name evidence="4" type="ORF">GWC95_19020</name>
</gene>
<protein>
    <submittedName>
        <fullName evidence="4">Efflux RND transporter periplasmic adaptor subunit</fullName>
    </submittedName>
</protein>
<dbReference type="SUPFAM" id="SSF111369">
    <property type="entry name" value="HlyD-like secretion proteins"/>
    <property type="match status" value="1"/>
</dbReference>
<evidence type="ECO:0000256" key="1">
    <source>
        <dbReference type="ARBA" id="ARBA00009477"/>
    </source>
</evidence>
<name>A0ABX0A0G1_9BACT</name>
<keyword evidence="2" id="KW-0813">Transport</keyword>
<dbReference type="InterPro" id="IPR058647">
    <property type="entry name" value="BSH_CzcB-like"/>
</dbReference>
<organism evidence="4 5">
    <name type="scientific">Sediminibacterium roseum</name>
    <dbReference type="NCBI Taxonomy" id="1978412"/>
    <lineage>
        <taxon>Bacteria</taxon>
        <taxon>Pseudomonadati</taxon>
        <taxon>Bacteroidota</taxon>
        <taxon>Chitinophagia</taxon>
        <taxon>Chitinophagales</taxon>
        <taxon>Chitinophagaceae</taxon>
        <taxon>Sediminibacterium</taxon>
    </lineage>
</organism>
<dbReference type="PROSITE" id="PS51257">
    <property type="entry name" value="PROKAR_LIPOPROTEIN"/>
    <property type="match status" value="1"/>
</dbReference>
<dbReference type="InterPro" id="IPR051909">
    <property type="entry name" value="MFP_Cation_Efflux"/>
</dbReference>
<comment type="caution">
    <text evidence="4">The sequence shown here is derived from an EMBL/GenBank/DDBJ whole genome shotgun (WGS) entry which is preliminary data.</text>
</comment>
<dbReference type="PANTHER" id="PTHR30097:SF4">
    <property type="entry name" value="SLR6042 PROTEIN"/>
    <property type="match status" value="1"/>
</dbReference>
<comment type="similarity">
    <text evidence="1">Belongs to the membrane fusion protein (MFP) (TC 8.A.1) family.</text>
</comment>
<dbReference type="Gene3D" id="2.40.30.170">
    <property type="match status" value="1"/>
</dbReference>
<dbReference type="Gene3D" id="1.10.287.470">
    <property type="entry name" value="Helix hairpin bin"/>
    <property type="match status" value="1"/>
</dbReference>
<proteinExistence type="inferred from homology"/>
<feature type="domain" description="CzcB-like barrel-sandwich hybrid" evidence="3">
    <location>
        <begin position="76"/>
        <end position="220"/>
    </location>
</feature>
<sequence length="377" mass="42029">MKQVFIISTMALLLSSCGGEKKEEAKEPDIKVNGNTVTLTDAQLQNTGIQTAKLSTQSLSSVLKVSGKVDVPPQNMVSVSVPLGGYLKSTKLLPGTHVVKGEVLAVIEDQQYIQIQQDYLTAKSQFAYNESEYNRQRELNQSKATSDKVFEQTKAAYQSQNVLMKALEEKLKLIGINPAKITANTISRSINIYSPIAGYVSAVNVNIGKYVTPSDVLFELVNPTDIHLALTVFEKDIDKLFIGQKLLAYTNTQPEKKHPSEILLINKDLSAERSTMVHCHFEQYDKTLLPGMFMNADIEVKNNNVKALPEESVVRFANKQYVFIAKSKHQFEMVEIQAGVTEKGFTEIIIDPKHENESFVTKGAYTLLMKMKNTAEE</sequence>
<dbReference type="InterPro" id="IPR006143">
    <property type="entry name" value="RND_pump_MFP"/>
</dbReference>
<keyword evidence="5" id="KW-1185">Reference proteome</keyword>
<dbReference type="Pfam" id="PF25973">
    <property type="entry name" value="BSH_CzcB"/>
    <property type="match status" value="1"/>
</dbReference>
<accession>A0ABX0A0G1</accession>